<organism evidence="2 3">
    <name type="scientific">Cladosporium halotolerans</name>
    <dbReference type="NCBI Taxonomy" id="1052096"/>
    <lineage>
        <taxon>Eukaryota</taxon>
        <taxon>Fungi</taxon>
        <taxon>Dikarya</taxon>
        <taxon>Ascomycota</taxon>
        <taxon>Pezizomycotina</taxon>
        <taxon>Dothideomycetes</taxon>
        <taxon>Dothideomycetidae</taxon>
        <taxon>Cladosporiales</taxon>
        <taxon>Cladosporiaceae</taxon>
        <taxon>Cladosporium</taxon>
    </lineage>
</organism>
<reference evidence="2 3" key="1">
    <citation type="journal article" date="2020" name="Microbiol. Resour. Announc.">
        <title>Draft Genome Sequence of a Cladosporium Species Isolated from the Mesophotic Ascidian Didemnum maculosum.</title>
        <authorList>
            <person name="Gioti A."/>
            <person name="Siaperas R."/>
            <person name="Nikolaivits E."/>
            <person name="Le Goff G."/>
            <person name="Ouazzani J."/>
            <person name="Kotoulas G."/>
            <person name="Topakas E."/>
        </authorList>
    </citation>
    <scope>NUCLEOTIDE SEQUENCE [LARGE SCALE GENOMIC DNA]</scope>
    <source>
        <strain evidence="2 3">TM138-S3</strain>
    </source>
</reference>
<keyword evidence="3" id="KW-1185">Reference proteome</keyword>
<sequence>MIRTQTSQQQPATVPIMARMEFITVDPSSMTSVPAGTRHRIRVQVMKDFRRKEREKQANANAARARRTVPLEAMSPPRPPPEILSPAVNQLAITQRLRDGWFPIGFGFSSLTTQTVRGFYPRGSAPVNAILDTIKLLHLGSTERSDRVLDEGRRRFGVAMNCLRLNLNMEHPEMAAIGLMIISMGISMSEMYSAITEGTERRIWQVHVVGMSALVLKDKHAQPPSRLEKFLIARFRTAQLMHSLCSATPFPEKYAAPAVPSQSSALDCLLGLAFHVPILLSAEKAMKSSIRRPASTVQLARELDCLAKTLNNWLEAFSKGDPRIEQEHDSSPDALDTNDKLTPEVPRRIKPAKLFDLTCDSLSRICLLLTYASLSRVTRLSRSNSPQYQRELNIKLLTCAKELRDTTMRLAEAAETPVCRALALRAPLYFLKRWYNSARDYSGLRWCAEMQGKVCDEAPYLQWDALLPWSLMPLVTVPPPDTGISGG</sequence>
<dbReference type="Proteomes" id="UP000803884">
    <property type="component" value="Unassembled WGS sequence"/>
</dbReference>
<proteinExistence type="predicted"/>
<dbReference type="RefSeq" id="XP_069226346.1">
    <property type="nucleotide sequence ID" value="XM_069376480.1"/>
</dbReference>
<dbReference type="EMBL" id="JAAQHG020000037">
    <property type="protein sequence ID" value="KAL1583239.1"/>
    <property type="molecule type" value="Genomic_DNA"/>
</dbReference>
<dbReference type="GeneID" id="96009318"/>
<accession>A0AB34KDU1</accession>
<comment type="caution">
    <text evidence="2">The sequence shown here is derived from an EMBL/GenBank/DDBJ whole genome shotgun (WGS) entry which is preliminary data.</text>
</comment>
<name>A0AB34KDU1_9PEZI</name>
<protein>
    <submittedName>
        <fullName evidence="2">Uncharacterized protein</fullName>
    </submittedName>
</protein>
<feature type="region of interest" description="Disordered" evidence="1">
    <location>
        <begin position="321"/>
        <end position="342"/>
    </location>
</feature>
<evidence type="ECO:0000313" key="2">
    <source>
        <dbReference type="EMBL" id="KAL1583239.1"/>
    </source>
</evidence>
<gene>
    <name evidence="2" type="ORF">WHR41_07876</name>
</gene>
<dbReference type="AlphaFoldDB" id="A0AB34KDU1"/>
<evidence type="ECO:0000256" key="1">
    <source>
        <dbReference type="SAM" id="MobiDB-lite"/>
    </source>
</evidence>
<evidence type="ECO:0000313" key="3">
    <source>
        <dbReference type="Proteomes" id="UP000803884"/>
    </source>
</evidence>